<evidence type="ECO:0000313" key="3">
    <source>
        <dbReference type="Proteomes" id="UP000029447"/>
    </source>
</evidence>
<reference evidence="2 3" key="1">
    <citation type="submission" date="2014-08" db="EMBL/GenBank/DDBJ databases">
        <title>Genome sequences of NCPPB Pectobacterium isolates.</title>
        <authorList>
            <person name="Glover R.H."/>
            <person name="Sapp M."/>
            <person name="Elphinstone J."/>
        </authorList>
    </citation>
    <scope>NUCLEOTIDE SEQUENCE [LARGE SCALE GENOMIC DNA]</scope>
    <source>
        <strain evidence="2 3">NCPPB3841</strain>
    </source>
</reference>
<dbReference type="RefSeq" id="WP_044203381.1">
    <property type="nucleotide sequence ID" value="NZ_JQOF01000002.1"/>
</dbReference>
<dbReference type="Pfam" id="PF13480">
    <property type="entry name" value="Acetyltransf_6"/>
    <property type="match status" value="1"/>
</dbReference>
<protein>
    <submittedName>
        <fullName evidence="2">GNAT family acetyltransferase</fullName>
    </submittedName>
</protein>
<dbReference type="Proteomes" id="UP000029447">
    <property type="component" value="Unassembled WGS sequence"/>
</dbReference>
<evidence type="ECO:0000313" key="2">
    <source>
        <dbReference type="EMBL" id="KGA42901.1"/>
    </source>
</evidence>
<feature type="domain" description="BioF2-like acetyltransferase" evidence="1">
    <location>
        <begin position="169"/>
        <end position="279"/>
    </location>
</feature>
<proteinExistence type="predicted"/>
<dbReference type="InterPro" id="IPR038740">
    <property type="entry name" value="BioF2-like_GNAT_dom"/>
</dbReference>
<dbReference type="SUPFAM" id="SSF55729">
    <property type="entry name" value="Acyl-CoA N-acyltransferases (Nat)"/>
    <property type="match status" value="1"/>
</dbReference>
<keyword evidence="3" id="KW-1185">Reference proteome</keyword>
<organism evidence="2 3">
    <name type="scientific">Pectobacterium odoriferum</name>
    <dbReference type="NCBI Taxonomy" id="78398"/>
    <lineage>
        <taxon>Bacteria</taxon>
        <taxon>Pseudomonadati</taxon>
        <taxon>Pseudomonadota</taxon>
        <taxon>Gammaproteobacteria</taxon>
        <taxon>Enterobacterales</taxon>
        <taxon>Pectobacteriaceae</taxon>
        <taxon>Pectobacterium</taxon>
    </lineage>
</organism>
<dbReference type="Gene3D" id="3.40.630.30">
    <property type="match status" value="1"/>
</dbReference>
<dbReference type="EMBL" id="JQOF01000002">
    <property type="protein sequence ID" value="KGA42901.1"/>
    <property type="molecule type" value="Genomic_DNA"/>
</dbReference>
<name>A0ABR4VU46_9GAMM</name>
<accession>A0ABR4VU46</accession>
<dbReference type="InterPro" id="IPR016181">
    <property type="entry name" value="Acyl_CoA_acyltransferase"/>
</dbReference>
<sequence length="312" mass="35682">MIELLPLEKDRYHDWNSVVENSKNGVFLIHTDYFKYHEDRFNDKSLIAYKKNKPVAVFPANEIDGVIYSHSGLTYGGLIYGTALHAKDILDLFLSIKEFFVKQGYKKIIYKCIPAVFKKYPSDEDLYALFVNHAELTRRDLSSVISLRERPTFSDSRKNVIRKAVKNDVVIKCSSDFREFHDLLSEVLSKFGAKPVHTVSELELLASRFEKNIKLYTAVKSEELIAGCLIYDFGHIVHTQYLSSSSEGRKCGALDYILGHLIEHVYADREYFSFGISTENAGTFLNEGLIAQKEGFGGRGIAHDFYDWDLSK</sequence>
<evidence type="ECO:0000259" key="1">
    <source>
        <dbReference type="Pfam" id="PF13480"/>
    </source>
</evidence>
<comment type="caution">
    <text evidence="2">The sequence shown here is derived from an EMBL/GenBank/DDBJ whole genome shotgun (WGS) entry which is preliminary data.</text>
</comment>
<gene>
    <name evidence="2" type="ORF">KU75_03320</name>
</gene>